<dbReference type="PANTHER" id="PTHR47018">
    <property type="entry name" value="CXC DOMAIN-CONTAINING PROTEIN-RELATED"/>
    <property type="match status" value="1"/>
</dbReference>
<dbReference type="AlphaFoldDB" id="A0AAD7S1U9"/>
<name>A0AAD7S1U9_9TELE</name>
<organism evidence="1 2">
    <name type="scientific">Aldrovandia affinis</name>
    <dbReference type="NCBI Taxonomy" id="143900"/>
    <lineage>
        <taxon>Eukaryota</taxon>
        <taxon>Metazoa</taxon>
        <taxon>Chordata</taxon>
        <taxon>Craniata</taxon>
        <taxon>Vertebrata</taxon>
        <taxon>Euteleostomi</taxon>
        <taxon>Actinopterygii</taxon>
        <taxon>Neopterygii</taxon>
        <taxon>Teleostei</taxon>
        <taxon>Notacanthiformes</taxon>
        <taxon>Halosauridae</taxon>
        <taxon>Aldrovandia</taxon>
    </lineage>
</organism>
<evidence type="ECO:0000313" key="2">
    <source>
        <dbReference type="Proteomes" id="UP001221898"/>
    </source>
</evidence>
<dbReference type="PANTHER" id="PTHR47018:SF1">
    <property type="entry name" value="TESMIN_TSO1-LIKE CXC DOMAIN-CONTAINING PROTEIN"/>
    <property type="match status" value="1"/>
</dbReference>
<protein>
    <submittedName>
        <fullName evidence="1">Uncharacterized protein</fullName>
    </submittedName>
</protein>
<proteinExistence type="predicted"/>
<reference evidence="1" key="1">
    <citation type="journal article" date="2023" name="Science">
        <title>Genome structures resolve the early diversification of teleost fishes.</title>
        <authorList>
            <person name="Parey E."/>
            <person name="Louis A."/>
            <person name="Montfort J."/>
            <person name="Bouchez O."/>
            <person name="Roques C."/>
            <person name="Iampietro C."/>
            <person name="Lluch J."/>
            <person name="Castinel A."/>
            <person name="Donnadieu C."/>
            <person name="Desvignes T."/>
            <person name="Floi Bucao C."/>
            <person name="Jouanno E."/>
            <person name="Wen M."/>
            <person name="Mejri S."/>
            <person name="Dirks R."/>
            <person name="Jansen H."/>
            <person name="Henkel C."/>
            <person name="Chen W.J."/>
            <person name="Zahm M."/>
            <person name="Cabau C."/>
            <person name="Klopp C."/>
            <person name="Thompson A.W."/>
            <person name="Robinson-Rechavi M."/>
            <person name="Braasch I."/>
            <person name="Lecointre G."/>
            <person name="Bobe J."/>
            <person name="Postlethwait J.H."/>
            <person name="Berthelot C."/>
            <person name="Roest Crollius H."/>
            <person name="Guiguen Y."/>
        </authorList>
    </citation>
    <scope>NUCLEOTIDE SEQUENCE</scope>
    <source>
        <strain evidence="1">NC1722</strain>
    </source>
</reference>
<dbReference type="Proteomes" id="UP001221898">
    <property type="component" value="Unassembled WGS sequence"/>
</dbReference>
<comment type="caution">
    <text evidence="1">The sequence shown here is derived from an EMBL/GenBank/DDBJ whole genome shotgun (WGS) entry which is preliminary data.</text>
</comment>
<dbReference type="EMBL" id="JAINUG010000126">
    <property type="protein sequence ID" value="KAJ8394427.1"/>
    <property type="molecule type" value="Genomic_DNA"/>
</dbReference>
<sequence>MSAVVFAELVLYIEEARQDEETAPVFRLADLVQLYQSRIEQLGVQLDTRVHSTRLKQRLLAQFPDMRAHTKGKDILMAFEEDLGAALAKACELDSDSDAVHLAHAAQIVRATCLEKPSPSQDSLKDVKKNLCHRCCLP</sequence>
<evidence type="ECO:0000313" key="1">
    <source>
        <dbReference type="EMBL" id="KAJ8394427.1"/>
    </source>
</evidence>
<keyword evidence="2" id="KW-1185">Reference proteome</keyword>
<gene>
    <name evidence="1" type="ORF">AAFF_G00046380</name>
</gene>
<accession>A0AAD7S1U9</accession>